<dbReference type="Proteomes" id="UP000036873">
    <property type="component" value="Unassembled WGS sequence"/>
</dbReference>
<accession>A0A0L6U5E4</accession>
<dbReference type="EMBL" id="LGYO01000002">
    <property type="protein sequence ID" value="KNZ43547.1"/>
    <property type="molecule type" value="Genomic_DNA"/>
</dbReference>
<sequence length="136" mass="14737">MILDKIGIISCSGEECLGGTISRLAVRKMMEELKPGMVSTLCLPLFIAGDGGEREFAEKYPTIAVDGCSKCCAKRAIEKYSNKVAGSVDVAEIIGAEIALEKPLSTRNLTTEHMEYVKKTADKTCEIFDEILAKSV</sequence>
<reference evidence="2" key="1">
    <citation type="submission" date="2015-07" db="EMBL/GenBank/DDBJ databases">
        <title>Draft genome sequence of Acetobacterium bakii DSM 8293, a potential psychrophilic chemical producer through syngas fermentation.</title>
        <authorList>
            <person name="Song Y."/>
            <person name="Hwang S."/>
            <person name="Cho B.-K."/>
        </authorList>
    </citation>
    <scope>NUCLEOTIDE SEQUENCE [LARGE SCALE GENOMIC DNA]</scope>
    <source>
        <strain evidence="2">DSM 8239</strain>
    </source>
</reference>
<dbReference type="OrthoDB" id="1778230at2"/>
<proteinExistence type="predicted"/>
<name>A0A0L6U5E4_9FIRM</name>
<comment type="caution">
    <text evidence="1">The sequence shown here is derived from an EMBL/GenBank/DDBJ whole genome shotgun (WGS) entry which is preliminary data.</text>
</comment>
<evidence type="ECO:0000313" key="2">
    <source>
        <dbReference type="Proteomes" id="UP000036873"/>
    </source>
</evidence>
<dbReference type="PATRIC" id="fig|52689.4.peg.846"/>
<dbReference type="RefSeq" id="WP_050738390.1">
    <property type="nucleotide sequence ID" value="NZ_LGYO01000002.1"/>
</dbReference>
<organism evidence="1 2">
    <name type="scientific">Acetobacterium bakii</name>
    <dbReference type="NCBI Taxonomy" id="52689"/>
    <lineage>
        <taxon>Bacteria</taxon>
        <taxon>Bacillati</taxon>
        <taxon>Bacillota</taxon>
        <taxon>Clostridia</taxon>
        <taxon>Eubacteriales</taxon>
        <taxon>Eubacteriaceae</taxon>
        <taxon>Acetobacterium</taxon>
    </lineage>
</organism>
<protein>
    <recommendedName>
        <fullName evidence="3">Zinc-binding protein</fullName>
    </recommendedName>
</protein>
<evidence type="ECO:0008006" key="3">
    <source>
        <dbReference type="Google" id="ProtNLM"/>
    </source>
</evidence>
<dbReference type="STRING" id="52689.AKG39_00455"/>
<dbReference type="AlphaFoldDB" id="A0A0L6U5E4"/>
<dbReference type="Pfam" id="PF08859">
    <property type="entry name" value="DGC"/>
    <property type="match status" value="1"/>
</dbReference>
<evidence type="ECO:0000313" key="1">
    <source>
        <dbReference type="EMBL" id="KNZ43547.1"/>
    </source>
</evidence>
<gene>
    <name evidence="1" type="ORF">AKG39_00455</name>
</gene>
<keyword evidence="2" id="KW-1185">Reference proteome</keyword>
<dbReference type="InterPro" id="IPR014958">
    <property type="entry name" value="DGC"/>
</dbReference>